<comment type="caution">
    <text evidence="1">The sequence shown here is derived from an EMBL/GenBank/DDBJ whole genome shotgun (WGS) entry which is preliminary data.</text>
</comment>
<sequence length="112" mass="12688">MKRARVVLILAALAVVAYVGTYVLLATRDSGRARGAGEYFHYRDFPHAWEVCVFAPAAFVEAMLIQINPRPFLSNPSWADTPQRLVIRTPGNETQFWFPPSPKSKEDNQRQP</sequence>
<organism evidence="1 2">
    <name type="scientific">Terrimicrobium sacchariphilum</name>
    <dbReference type="NCBI Taxonomy" id="690879"/>
    <lineage>
        <taxon>Bacteria</taxon>
        <taxon>Pseudomonadati</taxon>
        <taxon>Verrucomicrobiota</taxon>
        <taxon>Terrimicrobiia</taxon>
        <taxon>Terrimicrobiales</taxon>
        <taxon>Terrimicrobiaceae</taxon>
        <taxon>Terrimicrobium</taxon>
    </lineage>
</organism>
<protein>
    <submittedName>
        <fullName evidence="1">Uncharacterized protein</fullName>
    </submittedName>
</protein>
<dbReference type="InParanoid" id="A0A146G5N7"/>
<dbReference type="AlphaFoldDB" id="A0A146G5N7"/>
<name>A0A146G5N7_TERSA</name>
<accession>A0A146G5N7</accession>
<dbReference type="Proteomes" id="UP000076023">
    <property type="component" value="Unassembled WGS sequence"/>
</dbReference>
<reference evidence="2" key="1">
    <citation type="journal article" date="2017" name="Genome Announc.">
        <title>Draft Genome Sequence of Terrimicrobium sacchariphilum NM-5T, a Facultative Anaerobic Soil Bacterium of the Class Spartobacteria.</title>
        <authorList>
            <person name="Qiu Y.L."/>
            <person name="Tourlousse D.M."/>
            <person name="Matsuura N."/>
            <person name="Ohashi A."/>
            <person name="Sekiguchi Y."/>
        </authorList>
    </citation>
    <scope>NUCLEOTIDE SEQUENCE [LARGE SCALE GENOMIC DNA]</scope>
    <source>
        <strain evidence="2">NM-5</strain>
    </source>
</reference>
<dbReference type="RefSeq" id="WP_075077977.1">
    <property type="nucleotide sequence ID" value="NZ_BDCO01000002.1"/>
</dbReference>
<gene>
    <name evidence="1" type="ORF">TSACC_2525</name>
</gene>
<dbReference type="EMBL" id="BDCO01000002">
    <property type="protein sequence ID" value="GAT32128.1"/>
    <property type="molecule type" value="Genomic_DNA"/>
</dbReference>
<evidence type="ECO:0000313" key="1">
    <source>
        <dbReference type="EMBL" id="GAT32128.1"/>
    </source>
</evidence>
<dbReference type="STRING" id="690879.TSACC_2525"/>
<dbReference type="OrthoDB" id="9939114at2"/>
<keyword evidence="2" id="KW-1185">Reference proteome</keyword>
<evidence type="ECO:0000313" key="2">
    <source>
        <dbReference type="Proteomes" id="UP000076023"/>
    </source>
</evidence>
<proteinExistence type="predicted"/>